<dbReference type="GeneID" id="92511843"/>
<dbReference type="Gene3D" id="3.40.50.620">
    <property type="entry name" value="HUPs"/>
    <property type="match status" value="2"/>
</dbReference>
<evidence type="ECO:0000256" key="3">
    <source>
        <dbReference type="ARBA" id="ARBA00022516"/>
    </source>
</evidence>
<evidence type="ECO:0000256" key="1">
    <source>
        <dbReference type="ARBA" id="ARBA00005189"/>
    </source>
</evidence>
<evidence type="ECO:0000256" key="6">
    <source>
        <dbReference type="ARBA" id="ARBA00023098"/>
    </source>
</evidence>
<organism evidence="16 17">
    <name type="scientific">Leishmania martiniquensis</name>
    <dbReference type="NCBI Taxonomy" id="1580590"/>
    <lineage>
        <taxon>Eukaryota</taxon>
        <taxon>Discoba</taxon>
        <taxon>Euglenozoa</taxon>
        <taxon>Kinetoplastea</taxon>
        <taxon>Metakinetoplastina</taxon>
        <taxon>Trypanosomatida</taxon>
        <taxon>Trypanosomatidae</taxon>
        <taxon>Leishmaniinae</taxon>
        <taxon>Leishmania</taxon>
    </lineage>
</organism>
<dbReference type="InterPro" id="IPR044608">
    <property type="entry name" value="Ect1/PCYT2"/>
</dbReference>
<feature type="region of interest" description="Disordered" evidence="14">
    <location>
        <begin position="383"/>
        <end position="404"/>
    </location>
</feature>
<dbReference type="GO" id="GO:0004306">
    <property type="term" value="F:ethanolamine-phosphate cytidylyltransferase activity"/>
    <property type="evidence" value="ECO:0007669"/>
    <property type="project" value="UniProtKB-EC"/>
</dbReference>
<dbReference type="OrthoDB" id="40021at2759"/>
<evidence type="ECO:0000256" key="9">
    <source>
        <dbReference type="ARBA" id="ARBA00024191"/>
    </source>
</evidence>
<evidence type="ECO:0000313" key="16">
    <source>
        <dbReference type="EMBL" id="KAG5470487.1"/>
    </source>
</evidence>
<evidence type="ECO:0000313" key="17">
    <source>
        <dbReference type="Proteomes" id="UP000673552"/>
    </source>
</evidence>
<evidence type="ECO:0000259" key="15">
    <source>
        <dbReference type="Pfam" id="PF01467"/>
    </source>
</evidence>
<dbReference type="PANTHER" id="PTHR45780:SF2">
    <property type="entry name" value="ETHANOLAMINE-PHOSPHATE CYTIDYLYLTRANSFERASE"/>
    <property type="match status" value="1"/>
</dbReference>
<evidence type="ECO:0000256" key="12">
    <source>
        <dbReference type="ARBA" id="ARBA00050753"/>
    </source>
</evidence>
<dbReference type="NCBIfam" id="TIGR00125">
    <property type="entry name" value="cyt_tran_rel"/>
    <property type="match status" value="2"/>
</dbReference>
<evidence type="ECO:0000256" key="13">
    <source>
        <dbReference type="ARBA" id="ARBA00071269"/>
    </source>
</evidence>
<dbReference type="InterPro" id="IPR014729">
    <property type="entry name" value="Rossmann-like_a/b/a_fold"/>
</dbReference>
<evidence type="ECO:0000256" key="10">
    <source>
        <dbReference type="ARBA" id="ARBA00024221"/>
    </source>
</evidence>
<keyword evidence="5" id="KW-0548">Nucleotidyltransferase</keyword>
<dbReference type="AlphaFoldDB" id="A0A836FWA4"/>
<dbReference type="KEGG" id="lmat:92511843"/>
<name>A0A836FWA4_9TRYP</name>
<comment type="pathway">
    <text evidence="9">Phospholipid metabolism; phosphatidylethanolamine biosynthesis; phosphatidylethanolamine from ethanolamine: step 2/3.</text>
</comment>
<dbReference type="EC" id="2.7.7.14" evidence="10"/>
<feature type="domain" description="Cytidyltransferase-like" evidence="15">
    <location>
        <begin position="237"/>
        <end position="327"/>
    </location>
</feature>
<proteinExistence type="inferred from homology"/>
<dbReference type="CDD" id="cd02174">
    <property type="entry name" value="CCT"/>
    <property type="match status" value="1"/>
</dbReference>
<evidence type="ECO:0000256" key="5">
    <source>
        <dbReference type="ARBA" id="ARBA00022695"/>
    </source>
</evidence>
<evidence type="ECO:0000256" key="7">
    <source>
        <dbReference type="ARBA" id="ARBA00023209"/>
    </source>
</evidence>
<dbReference type="RefSeq" id="XP_067175880.1">
    <property type="nucleotide sequence ID" value="XM_067319331.1"/>
</dbReference>
<reference evidence="16 17" key="1">
    <citation type="submission" date="2021-03" db="EMBL/GenBank/DDBJ databases">
        <title>Leishmania (Mundinia) martiniquensis Genome sequencing and assembly.</title>
        <authorList>
            <person name="Almutairi H."/>
            <person name="Gatherer D."/>
        </authorList>
    </citation>
    <scope>NUCLEOTIDE SEQUENCE [LARGE SCALE GENOMIC DNA]</scope>
    <source>
        <strain evidence="16">LSCM1</strain>
    </source>
</reference>
<keyword evidence="17" id="KW-1185">Reference proteome</keyword>
<dbReference type="Pfam" id="PF01467">
    <property type="entry name" value="CTP_transf_like"/>
    <property type="match status" value="2"/>
</dbReference>
<keyword evidence="3" id="KW-0444">Lipid biosynthesis</keyword>
<feature type="compositionally biased region" description="Basic and acidic residues" evidence="14">
    <location>
        <begin position="387"/>
        <end position="404"/>
    </location>
</feature>
<evidence type="ECO:0000256" key="14">
    <source>
        <dbReference type="SAM" id="MobiDB-lite"/>
    </source>
</evidence>
<dbReference type="GO" id="GO:0005737">
    <property type="term" value="C:cytoplasm"/>
    <property type="evidence" value="ECO:0007669"/>
    <property type="project" value="TreeGrafter"/>
</dbReference>
<dbReference type="InterPro" id="IPR041723">
    <property type="entry name" value="CCT"/>
</dbReference>
<dbReference type="InterPro" id="IPR004821">
    <property type="entry name" value="Cyt_trans-like"/>
</dbReference>
<gene>
    <name evidence="16" type="ORF">LSCM1_01731</name>
</gene>
<evidence type="ECO:0000256" key="11">
    <source>
        <dbReference type="ARBA" id="ARBA00031473"/>
    </source>
</evidence>
<dbReference type="PANTHER" id="PTHR45780">
    <property type="entry name" value="ETHANOLAMINE-PHOSPHATE CYTIDYLYLTRANSFERASE"/>
    <property type="match status" value="1"/>
</dbReference>
<keyword evidence="4" id="KW-0808">Transferase</keyword>
<evidence type="ECO:0000256" key="4">
    <source>
        <dbReference type="ARBA" id="ARBA00022679"/>
    </source>
</evidence>
<dbReference type="GO" id="GO:0006646">
    <property type="term" value="P:phosphatidylethanolamine biosynthetic process"/>
    <property type="evidence" value="ECO:0007669"/>
    <property type="project" value="UniProtKB-UniPathway"/>
</dbReference>
<feature type="domain" description="Cytidyltransferase-like" evidence="15">
    <location>
        <begin position="57"/>
        <end position="180"/>
    </location>
</feature>
<dbReference type="FunFam" id="3.40.50.620:FF:000108">
    <property type="entry name" value="Ethanolamine-phosphate cytidylyltransferase isoform 2"/>
    <property type="match status" value="1"/>
</dbReference>
<dbReference type="FunFam" id="3.40.50.620:FF:000249">
    <property type="entry name" value="Ethanolamine-phosphate cytidylyltransferase"/>
    <property type="match status" value="1"/>
</dbReference>
<dbReference type="UniPathway" id="UPA00558">
    <property type="reaction ID" value="UER00742"/>
</dbReference>
<comment type="similarity">
    <text evidence="2">Belongs to the cytidylyltransferase family.</text>
</comment>
<feature type="region of interest" description="Disordered" evidence="14">
    <location>
        <begin position="1"/>
        <end position="28"/>
    </location>
</feature>
<sequence length="404" mass="45441">MSAAPSSSAEPSPATTPTTKVPPGKNWLNADEPDDEYPLFCIETIPPKKPGTARIWVDGCFDMLHFGHANALRQARRLGAELFVGCHSDEEVMRFKGPPIMHAEERYEALRACKWVDYVVENYPYCTRLKDVERFEIDYVVHGDDISVDLDGRNSYQEIIDAGKFKVVKRTEGISTTDLVGRMLLCTKNHMLKSVDEVQLENGLFEHSPSMHYLTTSRKIVQFSNNTSPKPGDRIVYVDGSFDLFHIGHIRVLQKARELGDYVIAGVYEDQAVNEQKGKNYPIMNLNERVLGVLSCRYVDEVVMGVPFDVSKEVIDSLHIDVVVGGKFSDIAVEEGGSAAYKVPKAMGIFREVDSGCTLSTDSLIDRVVANRLAFLKRQAKKRLKDKKSQESKPEEYRNVQEVN</sequence>
<dbReference type="CDD" id="cd02173">
    <property type="entry name" value="ECT"/>
    <property type="match status" value="1"/>
</dbReference>
<evidence type="ECO:0000256" key="2">
    <source>
        <dbReference type="ARBA" id="ARBA00010101"/>
    </source>
</evidence>
<accession>A0A836FWA4</accession>
<keyword evidence="6" id="KW-0443">Lipid metabolism</keyword>
<dbReference type="EMBL" id="JAFEUZ010000032">
    <property type="protein sequence ID" value="KAG5470487.1"/>
    <property type="molecule type" value="Genomic_DNA"/>
</dbReference>
<comment type="caution">
    <text evidence="16">The sequence shown here is derived from an EMBL/GenBank/DDBJ whole genome shotgun (WGS) entry which is preliminary data.</text>
</comment>
<evidence type="ECO:0000256" key="8">
    <source>
        <dbReference type="ARBA" id="ARBA00023264"/>
    </source>
</evidence>
<comment type="pathway">
    <text evidence="1">Lipid metabolism.</text>
</comment>
<dbReference type="SUPFAM" id="SSF52374">
    <property type="entry name" value="Nucleotidylyl transferase"/>
    <property type="match status" value="2"/>
</dbReference>
<keyword evidence="7" id="KW-0594">Phospholipid biosynthesis</keyword>
<comment type="catalytic activity">
    <reaction evidence="12">
        <text>phosphoethanolamine + CTP + H(+) = CDP-ethanolamine + diphosphate</text>
        <dbReference type="Rhea" id="RHEA:24592"/>
        <dbReference type="ChEBI" id="CHEBI:15378"/>
        <dbReference type="ChEBI" id="CHEBI:33019"/>
        <dbReference type="ChEBI" id="CHEBI:37563"/>
        <dbReference type="ChEBI" id="CHEBI:57876"/>
        <dbReference type="ChEBI" id="CHEBI:58190"/>
        <dbReference type="EC" id="2.7.7.14"/>
    </reaction>
    <physiologicalReaction direction="left-to-right" evidence="12">
        <dbReference type="Rhea" id="RHEA:24593"/>
    </physiologicalReaction>
</comment>
<protein>
    <recommendedName>
        <fullName evidence="13">Ethanolamine-phosphate cytidylyltransferase</fullName>
        <ecNumber evidence="10">2.7.7.14</ecNumber>
    </recommendedName>
    <alternativeName>
        <fullName evidence="11">CTP:phosphoethanolamine cytidylyltransferase</fullName>
    </alternativeName>
</protein>
<dbReference type="Proteomes" id="UP000673552">
    <property type="component" value="Chromosome 32"/>
</dbReference>
<feature type="compositionally biased region" description="Low complexity" evidence="14">
    <location>
        <begin position="1"/>
        <end position="19"/>
    </location>
</feature>
<keyword evidence="8" id="KW-1208">Phospholipid metabolism</keyword>